<keyword evidence="2" id="KW-0413">Isomerase</keyword>
<comment type="similarity">
    <text evidence="1">Belongs to the diaminopimelate epimerase family.</text>
</comment>
<dbReference type="SUPFAM" id="SSF54506">
    <property type="entry name" value="Diaminopimelate epimerase-like"/>
    <property type="match status" value="2"/>
</dbReference>
<evidence type="ECO:0000256" key="2">
    <source>
        <dbReference type="ARBA" id="ARBA00023235"/>
    </source>
</evidence>
<dbReference type="Pfam" id="PF01678">
    <property type="entry name" value="DAP_epimerase"/>
    <property type="match status" value="1"/>
</dbReference>
<name>A0AAD9JU96_9ANNE</name>
<dbReference type="PANTHER" id="PTHR31689">
    <property type="entry name" value="DIAMINOPIMELATE EPIMERASE, CHLOROPLASTIC"/>
    <property type="match status" value="1"/>
</dbReference>
<dbReference type="EMBL" id="JAODUP010000172">
    <property type="protein sequence ID" value="KAK2158340.1"/>
    <property type="molecule type" value="Genomic_DNA"/>
</dbReference>
<accession>A0AAD9JU96</accession>
<keyword evidence="4" id="KW-1185">Reference proteome</keyword>
<dbReference type="AlphaFoldDB" id="A0AAD9JU96"/>
<evidence type="ECO:0000313" key="3">
    <source>
        <dbReference type="EMBL" id="KAK2158340.1"/>
    </source>
</evidence>
<proteinExistence type="inferred from homology"/>
<dbReference type="InterPro" id="IPR001653">
    <property type="entry name" value="DAP_epimerase_DapF"/>
</dbReference>
<dbReference type="Gene3D" id="3.10.310.10">
    <property type="entry name" value="Diaminopimelate Epimerase, Chain A, domain 1"/>
    <property type="match status" value="2"/>
</dbReference>
<dbReference type="GO" id="GO:0009089">
    <property type="term" value="P:lysine biosynthetic process via diaminopimelate"/>
    <property type="evidence" value="ECO:0007669"/>
    <property type="project" value="InterPro"/>
</dbReference>
<protein>
    <recommendedName>
        <fullName evidence="5">Diaminopimelate epimerase</fullName>
    </recommendedName>
</protein>
<evidence type="ECO:0000313" key="4">
    <source>
        <dbReference type="Proteomes" id="UP001208570"/>
    </source>
</evidence>
<comment type="caution">
    <text evidence="3">The sequence shown here is derived from an EMBL/GenBank/DDBJ whole genome shotgun (WGS) entry which is preliminary data.</text>
</comment>
<reference evidence="3" key="1">
    <citation type="journal article" date="2023" name="Mol. Biol. Evol.">
        <title>Third-Generation Sequencing Reveals the Adaptive Role of the Epigenome in Three Deep-Sea Polychaetes.</title>
        <authorList>
            <person name="Perez M."/>
            <person name="Aroh O."/>
            <person name="Sun Y."/>
            <person name="Lan Y."/>
            <person name="Juniper S.K."/>
            <person name="Young C.R."/>
            <person name="Angers B."/>
            <person name="Qian P.Y."/>
        </authorList>
    </citation>
    <scope>NUCLEOTIDE SEQUENCE</scope>
    <source>
        <strain evidence="3">P08H-3</strain>
    </source>
</reference>
<dbReference type="GO" id="GO:0005829">
    <property type="term" value="C:cytosol"/>
    <property type="evidence" value="ECO:0007669"/>
    <property type="project" value="TreeGrafter"/>
</dbReference>
<evidence type="ECO:0008006" key="5">
    <source>
        <dbReference type="Google" id="ProtNLM"/>
    </source>
</evidence>
<gene>
    <name evidence="3" type="ORF">LSH36_172g00027</name>
</gene>
<dbReference type="PANTHER" id="PTHR31689:SF0">
    <property type="entry name" value="DIAMINOPIMELATE EPIMERASE"/>
    <property type="match status" value="1"/>
</dbReference>
<evidence type="ECO:0000256" key="1">
    <source>
        <dbReference type="ARBA" id="ARBA00010219"/>
    </source>
</evidence>
<dbReference type="GO" id="GO:0008837">
    <property type="term" value="F:diaminopimelate epimerase activity"/>
    <property type="evidence" value="ECO:0007669"/>
    <property type="project" value="InterPro"/>
</dbReference>
<organism evidence="3 4">
    <name type="scientific">Paralvinella palmiformis</name>
    <dbReference type="NCBI Taxonomy" id="53620"/>
    <lineage>
        <taxon>Eukaryota</taxon>
        <taxon>Metazoa</taxon>
        <taxon>Spiralia</taxon>
        <taxon>Lophotrochozoa</taxon>
        <taxon>Annelida</taxon>
        <taxon>Polychaeta</taxon>
        <taxon>Sedentaria</taxon>
        <taxon>Canalipalpata</taxon>
        <taxon>Terebellida</taxon>
        <taxon>Terebelliformia</taxon>
        <taxon>Alvinellidae</taxon>
        <taxon>Paralvinella</taxon>
    </lineage>
</organism>
<sequence length="322" mass="36037">MDFSCYLKRIPTLAELATDAYHTVINVPFSKFQECGNDFIMIDNQDRCFDELFDEVELIRKMCERRFGIGADGLIVLSKHKDVDFEVTCYASDGRPASVCADGSRCVLAFGAYTGLYDEDTEAVFLTPGGTHRGSQLELGRDLYRVQLNDVDTILVYNRDHYFIRSSSLQHVTFIDSEPSARQVLEMGKTIRNSNNYRKQEAANVVFVRIIDDNTITIRTYDWRGEKEALSSGSAAVAAAIGTQLRCSAGETSINISYTAKSCTQNVITLGGELQISFTIMRPTGQINPKTIVSNISLVGPATQVYHGVFKWKLKNYKCYQV</sequence>
<dbReference type="Proteomes" id="UP001208570">
    <property type="component" value="Unassembled WGS sequence"/>
</dbReference>